<feature type="region of interest" description="Disordered" evidence="1">
    <location>
        <begin position="29"/>
        <end position="51"/>
    </location>
</feature>
<evidence type="ECO:0000313" key="3">
    <source>
        <dbReference type="EMBL" id="KAH3829364.1"/>
    </source>
</evidence>
<accession>A0A9D4H9H5</accession>
<reference evidence="3" key="1">
    <citation type="journal article" date="2019" name="bioRxiv">
        <title>The Genome of the Zebra Mussel, Dreissena polymorpha: A Resource for Invasive Species Research.</title>
        <authorList>
            <person name="McCartney M.A."/>
            <person name="Auch B."/>
            <person name="Kono T."/>
            <person name="Mallez S."/>
            <person name="Zhang Y."/>
            <person name="Obille A."/>
            <person name="Becker A."/>
            <person name="Abrahante J.E."/>
            <person name="Garbe J."/>
            <person name="Badalamenti J.P."/>
            <person name="Herman A."/>
            <person name="Mangelson H."/>
            <person name="Liachko I."/>
            <person name="Sullivan S."/>
            <person name="Sone E.D."/>
            <person name="Koren S."/>
            <person name="Silverstein K.A.T."/>
            <person name="Beckman K.B."/>
            <person name="Gohl D.M."/>
        </authorList>
    </citation>
    <scope>NUCLEOTIDE SEQUENCE</scope>
    <source>
        <strain evidence="3">Duluth1</strain>
        <tissue evidence="3">Whole animal</tissue>
    </source>
</reference>
<comment type="caution">
    <text evidence="3">The sequence shown here is derived from an EMBL/GenBank/DDBJ whole genome shotgun (WGS) entry which is preliminary data.</text>
</comment>
<evidence type="ECO:0000256" key="1">
    <source>
        <dbReference type="SAM" id="MobiDB-lite"/>
    </source>
</evidence>
<proteinExistence type="predicted"/>
<dbReference type="AlphaFoldDB" id="A0A9D4H9H5"/>
<dbReference type="Proteomes" id="UP000828390">
    <property type="component" value="Unassembled WGS sequence"/>
</dbReference>
<protein>
    <submittedName>
        <fullName evidence="3">Uncharacterized protein</fullName>
    </submittedName>
</protein>
<feature type="chain" id="PRO_5039193844" evidence="2">
    <location>
        <begin position="30"/>
        <end position="51"/>
    </location>
</feature>
<sequence>MWCIGGRLASPTGLRVLLIVALAQSGCQAHGGTRSGRLRAASESGCLGMQP</sequence>
<organism evidence="3 4">
    <name type="scientific">Dreissena polymorpha</name>
    <name type="common">Zebra mussel</name>
    <name type="synonym">Mytilus polymorpha</name>
    <dbReference type="NCBI Taxonomy" id="45954"/>
    <lineage>
        <taxon>Eukaryota</taxon>
        <taxon>Metazoa</taxon>
        <taxon>Spiralia</taxon>
        <taxon>Lophotrochozoa</taxon>
        <taxon>Mollusca</taxon>
        <taxon>Bivalvia</taxon>
        <taxon>Autobranchia</taxon>
        <taxon>Heteroconchia</taxon>
        <taxon>Euheterodonta</taxon>
        <taxon>Imparidentia</taxon>
        <taxon>Neoheterodontei</taxon>
        <taxon>Myida</taxon>
        <taxon>Dreissenoidea</taxon>
        <taxon>Dreissenidae</taxon>
        <taxon>Dreissena</taxon>
    </lineage>
</organism>
<gene>
    <name evidence="3" type="ORF">DPMN_131360</name>
</gene>
<reference evidence="3" key="2">
    <citation type="submission" date="2020-11" db="EMBL/GenBank/DDBJ databases">
        <authorList>
            <person name="McCartney M.A."/>
            <person name="Auch B."/>
            <person name="Kono T."/>
            <person name="Mallez S."/>
            <person name="Becker A."/>
            <person name="Gohl D.M."/>
            <person name="Silverstein K.A.T."/>
            <person name="Koren S."/>
            <person name="Bechman K.B."/>
            <person name="Herman A."/>
            <person name="Abrahante J.E."/>
            <person name="Garbe J."/>
        </authorList>
    </citation>
    <scope>NUCLEOTIDE SEQUENCE</scope>
    <source>
        <strain evidence="3">Duluth1</strain>
        <tissue evidence="3">Whole animal</tissue>
    </source>
</reference>
<name>A0A9D4H9H5_DREPO</name>
<dbReference type="EMBL" id="JAIWYP010000005">
    <property type="protein sequence ID" value="KAH3829364.1"/>
    <property type="molecule type" value="Genomic_DNA"/>
</dbReference>
<keyword evidence="4" id="KW-1185">Reference proteome</keyword>
<feature type="signal peptide" evidence="2">
    <location>
        <begin position="1"/>
        <end position="29"/>
    </location>
</feature>
<evidence type="ECO:0000313" key="4">
    <source>
        <dbReference type="Proteomes" id="UP000828390"/>
    </source>
</evidence>
<keyword evidence="2" id="KW-0732">Signal</keyword>
<evidence type="ECO:0000256" key="2">
    <source>
        <dbReference type="SAM" id="SignalP"/>
    </source>
</evidence>